<reference evidence="17" key="1">
    <citation type="submission" date="2016-07" db="EMBL/GenBank/DDBJ databases">
        <authorList>
            <person name="Florea S."/>
            <person name="Webb J.S."/>
            <person name="Jaromczyk J."/>
            <person name="Schardl C.L."/>
        </authorList>
    </citation>
    <scope>NUCLEOTIDE SEQUENCE [LARGE SCALE GENOMIC DNA]</scope>
    <source>
        <strain evidence="17">KCTC 42131</strain>
    </source>
</reference>
<feature type="domain" description="PPIase FKBP-type" evidence="15">
    <location>
        <begin position="161"/>
        <end position="221"/>
    </location>
</feature>
<evidence type="ECO:0000256" key="12">
    <source>
        <dbReference type="PROSITE-ProRule" id="PRU00277"/>
    </source>
</evidence>
<dbReference type="Gene3D" id="1.10.3120.10">
    <property type="entry name" value="Trigger factor, C-terminal domain"/>
    <property type="match status" value="1"/>
</dbReference>
<evidence type="ECO:0000256" key="8">
    <source>
        <dbReference type="ARBA" id="ARBA00023235"/>
    </source>
</evidence>
<comment type="caution">
    <text evidence="16">The sequence shown here is derived from an EMBL/GenBank/DDBJ whole genome shotgun (WGS) entry which is preliminary data.</text>
</comment>
<dbReference type="Pfam" id="PF05698">
    <property type="entry name" value="Trigger_C"/>
    <property type="match status" value="1"/>
</dbReference>
<dbReference type="Pfam" id="PF00254">
    <property type="entry name" value="FKBP_C"/>
    <property type="match status" value="1"/>
</dbReference>
<dbReference type="GO" id="GO:0003755">
    <property type="term" value="F:peptidyl-prolyl cis-trans isomerase activity"/>
    <property type="evidence" value="ECO:0007669"/>
    <property type="project" value="UniProtKB-UniRule"/>
</dbReference>
<comment type="domain">
    <text evidence="11">Consists of 3 domains; the N-terminus binds the ribosome, the middle domain has PPIase activity, while the C-terminus has intrinsic chaperone activity on its own.</text>
</comment>
<evidence type="ECO:0000256" key="14">
    <source>
        <dbReference type="SAM" id="MobiDB-lite"/>
    </source>
</evidence>
<dbReference type="FunFam" id="3.10.50.40:FF:000001">
    <property type="entry name" value="Trigger factor"/>
    <property type="match status" value="1"/>
</dbReference>
<dbReference type="InterPro" id="IPR008880">
    <property type="entry name" value="Trigger_fac_C"/>
</dbReference>
<comment type="similarity">
    <text evidence="2 11 13">Belongs to the FKBP-type PPIase family. Tig subfamily.</text>
</comment>
<evidence type="ECO:0000256" key="10">
    <source>
        <dbReference type="ARBA" id="ARBA00029986"/>
    </source>
</evidence>
<dbReference type="AlphaFoldDB" id="A0A1E8CHS1"/>
<dbReference type="Gene3D" id="3.30.70.1050">
    <property type="entry name" value="Trigger factor ribosome-binding domain"/>
    <property type="match status" value="1"/>
</dbReference>
<dbReference type="GO" id="GO:0043022">
    <property type="term" value="F:ribosome binding"/>
    <property type="evidence" value="ECO:0007669"/>
    <property type="project" value="TreeGrafter"/>
</dbReference>
<comment type="subcellular location">
    <subcellularLocation>
        <location evidence="11">Cytoplasm</location>
    </subcellularLocation>
    <text evidence="11">About half TF is bound to the ribosome near the polypeptide exit tunnel while the other half is free in the cytoplasm.</text>
</comment>
<evidence type="ECO:0000313" key="16">
    <source>
        <dbReference type="EMBL" id="OFE11825.1"/>
    </source>
</evidence>
<dbReference type="PIRSF" id="PIRSF003095">
    <property type="entry name" value="Trigger_factor"/>
    <property type="match status" value="1"/>
</dbReference>
<dbReference type="InterPro" id="IPR005215">
    <property type="entry name" value="Trig_fac"/>
</dbReference>
<dbReference type="GO" id="GO:0015031">
    <property type="term" value="P:protein transport"/>
    <property type="evidence" value="ECO:0007669"/>
    <property type="project" value="UniProtKB-UniRule"/>
</dbReference>
<organism evidence="16 17">
    <name type="scientific">Pseudohongiella acticola</name>
    <dbReference type="NCBI Taxonomy" id="1524254"/>
    <lineage>
        <taxon>Bacteria</taxon>
        <taxon>Pseudomonadati</taxon>
        <taxon>Pseudomonadota</taxon>
        <taxon>Gammaproteobacteria</taxon>
        <taxon>Pseudomonadales</taxon>
        <taxon>Pseudohongiellaceae</taxon>
        <taxon>Pseudohongiella</taxon>
    </lineage>
</organism>
<dbReference type="Proteomes" id="UP000175669">
    <property type="component" value="Unassembled WGS sequence"/>
</dbReference>
<keyword evidence="5 11" id="KW-0132">Cell division</keyword>
<gene>
    <name evidence="11" type="primary">tig</name>
    <name evidence="16" type="ORF">PHACT_00570</name>
</gene>
<comment type="function">
    <text evidence="11">Involved in protein export. Acts as a chaperone by maintaining the newly synthesized protein in an open conformation. Functions as a peptidyl-prolyl cis-trans isomerase.</text>
</comment>
<dbReference type="EC" id="5.2.1.8" evidence="3 11"/>
<dbReference type="InterPro" id="IPR036611">
    <property type="entry name" value="Trigger_fac_ribosome-bd_sf"/>
</dbReference>
<evidence type="ECO:0000256" key="13">
    <source>
        <dbReference type="RuleBase" id="RU003914"/>
    </source>
</evidence>
<evidence type="ECO:0000313" key="17">
    <source>
        <dbReference type="Proteomes" id="UP000175669"/>
    </source>
</evidence>
<evidence type="ECO:0000256" key="9">
    <source>
        <dbReference type="ARBA" id="ARBA00023306"/>
    </source>
</evidence>
<keyword evidence="17" id="KW-1185">Reference proteome</keyword>
<keyword evidence="11" id="KW-0963">Cytoplasm</keyword>
<name>A0A1E8CHS1_9GAMM</name>
<evidence type="ECO:0000256" key="7">
    <source>
        <dbReference type="ARBA" id="ARBA00023186"/>
    </source>
</evidence>
<dbReference type="NCBIfam" id="TIGR00115">
    <property type="entry name" value="tig"/>
    <property type="match status" value="1"/>
</dbReference>
<evidence type="ECO:0000256" key="6">
    <source>
        <dbReference type="ARBA" id="ARBA00023110"/>
    </source>
</evidence>
<feature type="region of interest" description="Disordered" evidence="14">
    <location>
        <begin position="429"/>
        <end position="494"/>
    </location>
</feature>
<evidence type="ECO:0000256" key="1">
    <source>
        <dbReference type="ARBA" id="ARBA00000971"/>
    </source>
</evidence>
<keyword evidence="6 11" id="KW-0697">Rotamase</keyword>
<dbReference type="HAMAP" id="MF_00303">
    <property type="entry name" value="Trigger_factor_Tig"/>
    <property type="match status" value="1"/>
</dbReference>
<comment type="catalytic activity">
    <reaction evidence="1 11 12">
        <text>[protein]-peptidylproline (omega=180) = [protein]-peptidylproline (omega=0)</text>
        <dbReference type="Rhea" id="RHEA:16237"/>
        <dbReference type="Rhea" id="RHEA-COMP:10747"/>
        <dbReference type="Rhea" id="RHEA-COMP:10748"/>
        <dbReference type="ChEBI" id="CHEBI:83833"/>
        <dbReference type="ChEBI" id="CHEBI:83834"/>
        <dbReference type="EC" id="5.2.1.8"/>
    </reaction>
</comment>
<dbReference type="PANTHER" id="PTHR30560">
    <property type="entry name" value="TRIGGER FACTOR CHAPERONE AND PEPTIDYL-PROLYL CIS/TRANS ISOMERASE"/>
    <property type="match status" value="1"/>
</dbReference>
<dbReference type="GO" id="GO:0051083">
    <property type="term" value="P:'de novo' cotranslational protein folding"/>
    <property type="evidence" value="ECO:0007669"/>
    <property type="project" value="TreeGrafter"/>
</dbReference>
<keyword evidence="9 11" id="KW-0131">Cell cycle</keyword>
<evidence type="ECO:0000259" key="15">
    <source>
        <dbReference type="PROSITE" id="PS50059"/>
    </source>
</evidence>
<dbReference type="EMBL" id="MASR01000001">
    <property type="protein sequence ID" value="OFE11825.1"/>
    <property type="molecule type" value="Genomic_DNA"/>
</dbReference>
<dbReference type="InterPro" id="IPR046357">
    <property type="entry name" value="PPIase_dom_sf"/>
</dbReference>
<keyword evidence="7 11" id="KW-0143">Chaperone</keyword>
<dbReference type="InterPro" id="IPR027304">
    <property type="entry name" value="Trigger_fact/SurA_dom_sf"/>
</dbReference>
<dbReference type="SUPFAM" id="SSF54534">
    <property type="entry name" value="FKBP-like"/>
    <property type="match status" value="1"/>
</dbReference>
<dbReference type="InterPro" id="IPR008881">
    <property type="entry name" value="Trigger_fac_ribosome-bd_bac"/>
</dbReference>
<dbReference type="InterPro" id="IPR001179">
    <property type="entry name" value="PPIase_FKBP_dom"/>
</dbReference>
<keyword evidence="8 11" id="KW-0413">Isomerase</keyword>
<dbReference type="GO" id="GO:0043335">
    <property type="term" value="P:protein unfolding"/>
    <property type="evidence" value="ECO:0007669"/>
    <property type="project" value="TreeGrafter"/>
</dbReference>
<dbReference type="PANTHER" id="PTHR30560:SF3">
    <property type="entry name" value="TRIGGER FACTOR-LIKE PROTEIN TIG, CHLOROPLASTIC"/>
    <property type="match status" value="1"/>
</dbReference>
<dbReference type="InterPro" id="IPR037041">
    <property type="entry name" value="Trigger_fac_C_sf"/>
</dbReference>
<dbReference type="Pfam" id="PF05697">
    <property type="entry name" value="Trigger_N"/>
    <property type="match status" value="1"/>
</dbReference>
<dbReference type="SUPFAM" id="SSF109998">
    <property type="entry name" value="Triger factor/SurA peptide-binding domain-like"/>
    <property type="match status" value="1"/>
</dbReference>
<dbReference type="Gene3D" id="3.10.50.40">
    <property type="match status" value="1"/>
</dbReference>
<accession>A0A1E8CHS1</accession>
<evidence type="ECO:0000256" key="2">
    <source>
        <dbReference type="ARBA" id="ARBA00005464"/>
    </source>
</evidence>
<proteinExistence type="inferred from homology"/>
<protein>
    <recommendedName>
        <fullName evidence="4 11">Trigger factor</fullName>
        <shortName evidence="11">TF</shortName>
        <ecNumber evidence="3 11">5.2.1.8</ecNumber>
    </recommendedName>
    <alternativeName>
        <fullName evidence="10 11">PPIase</fullName>
    </alternativeName>
</protein>
<evidence type="ECO:0000256" key="3">
    <source>
        <dbReference type="ARBA" id="ARBA00013194"/>
    </source>
</evidence>
<evidence type="ECO:0000256" key="11">
    <source>
        <dbReference type="HAMAP-Rule" id="MF_00303"/>
    </source>
</evidence>
<dbReference type="GO" id="GO:0051301">
    <property type="term" value="P:cell division"/>
    <property type="evidence" value="ECO:0007669"/>
    <property type="project" value="UniProtKB-KW"/>
</dbReference>
<sequence length="494" mass="54086">MQVSIETTTGLERRMTIGVPAAEVENAVAARLNEAAKTVKINGFRKGKIPLKVIKNRFGKGVRQEVLGEIMSRSYYAAVTEQKLKPAGQPKIEPKSLDEGKDIEFIATFEVYPEVSLSDFSNVKAEKLVAEVTDKDIDTMIENLRQQRQEWEPVKRQAKNDDMVNIDYEGTIEGEAFAGGSGSDTNLVLGSGRMIEGFEAGLVKSKAGDEVTLELTFPEEYRNKDLAGKPVVFNIKVNSVSAPKLPALDDEFFAAFGVTEGGEAGFRKEVAANMERELKKASKNRLRTNVMDVLLEQNEVDVPSALVAAEIDVLRQQALQQFGAGAQNLDPSLLPDDLFREQAEKRVKLGLILGEVIKQKGLRADAAKVREAIEDIAATYETPEEVINYYYSNKDQLDTVESAVLEDQVFDLIAEEAQIKERKVSYQELTNPKQAAEEDADKEAGKSKTSKTAAKKPAAKKPAAKKAADAEKAPAAKKPAAKKPAAKKPAKKAD</sequence>
<dbReference type="PROSITE" id="PS50059">
    <property type="entry name" value="FKBP_PPIASE"/>
    <property type="match status" value="1"/>
</dbReference>
<dbReference type="GO" id="GO:0005737">
    <property type="term" value="C:cytoplasm"/>
    <property type="evidence" value="ECO:0007669"/>
    <property type="project" value="UniProtKB-SubCell"/>
</dbReference>
<evidence type="ECO:0000256" key="5">
    <source>
        <dbReference type="ARBA" id="ARBA00022618"/>
    </source>
</evidence>
<feature type="compositionally biased region" description="Basic residues" evidence="14">
    <location>
        <begin position="453"/>
        <end position="464"/>
    </location>
</feature>
<evidence type="ECO:0000256" key="4">
    <source>
        <dbReference type="ARBA" id="ARBA00016902"/>
    </source>
</evidence>
<dbReference type="SUPFAM" id="SSF102735">
    <property type="entry name" value="Trigger factor ribosome-binding domain"/>
    <property type="match status" value="1"/>
</dbReference>
<dbReference type="STRING" id="1524254.PHACT_00570"/>
<dbReference type="GO" id="GO:0044183">
    <property type="term" value="F:protein folding chaperone"/>
    <property type="evidence" value="ECO:0007669"/>
    <property type="project" value="TreeGrafter"/>
</dbReference>
<feature type="compositionally biased region" description="Basic residues" evidence="14">
    <location>
        <begin position="479"/>
        <end position="494"/>
    </location>
</feature>